<evidence type="ECO:0000313" key="1">
    <source>
        <dbReference type="Ensembl" id="ENSSANP00000000019.1"/>
    </source>
</evidence>
<organism evidence="1 2">
    <name type="scientific">Sinocyclocheilus anshuiensis</name>
    <dbReference type="NCBI Taxonomy" id="1608454"/>
    <lineage>
        <taxon>Eukaryota</taxon>
        <taxon>Metazoa</taxon>
        <taxon>Chordata</taxon>
        <taxon>Craniata</taxon>
        <taxon>Vertebrata</taxon>
        <taxon>Euteleostomi</taxon>
        <taxon>Actinopterygii</taxon>
        <taxon>Neopterygii</taxon>
        <taxon>Teleostei</taxon>
        <taxon>Ostariophysi</taxon>
        <taxon>Cypriniformes</taxon>
        <taxon>Cyprinidae</taxon>
        <taxon>Cyprininae</taxon>
        <taxon>Sinocyclocheilus</taxon>
    </lineage>
</organism>
<reference evidence="1" key="2">
    <citation type="submission" date="2025-09" db="UniProtKB">
        <authorList>
            <consortium name="Ensembl"/>
        </authorList>
    </citation>
    <scope>IDENTIFICATION</scope>
</reference>
<dbReference type="AlphaFoldDB" id="A0A671JZR5"/>
<name>A0A671JZR5_9TELE</name>
<protein>
    <submittedName>
        <fullName evidence="1">Uncharacterized protein</fullName>
    </submittedName>
</protein>
<accession>A0A671JZR5</accession>
<evidence type="ECO:0000313" key="2">
    <source>
        <dbReference type="Proteomes" id="UP000472260"/>
    </source>
</evidence>
<reference evidence="1" key="1">
    <citation type="submission" date="2025-08" db="UniProtKB">
        <authorList>
            <consortium name="Ensembl"/>
        </authorList>
    </citation>
    <scope>IDENTIFICATION</scope>
</reference>
<dbReference type="Ensembl" id="ENSSANT00000000043.1">
    <property type="protein sequence ID" value="ENSSANP00000000019.1"/>
    <property type="gene ID" value="ENSSANG00000000040.1"/>
</dbReference>
<sequence length="312" mass="35447">VFYSCPVLYCKVESCRMTYLDFCPVSQLPAASSALSSGRLESSLSDCSFSGWTVTDCTHKEDAGESARLIRKNISSSRQFSVGNSLDGCDFSINVRDLSEEAELVFCVHCLILMIHPELNIRNESRKLSVDLVFIFGLKKLMEDVSRIFSSLIPEDNTFQTQCGAASLSHDGCSAAALRPLTDLLRGFQFNTLLFSKIRNQMDDMSNEYQPRIYTGDEWRVFINVFTFKYPNHGQNNGTQSFSIPAHTSALYREQKLQWKAQVFLIDQKCSNSGVSCQNRYEQHLKFNVKIINLIYNQFKVLCYSQPEAMQL</sequence>
<dbReference type="Proteomes" id="UP000472260">
    <property type="component" value="Unassembled WGS sequence"/>
</dbReference>
<keyword evidence="2" id="KW-1185">Reference proteome</keyword>
<proteinExistence type="predicted"/>